<dbReference type="Proteomes" id="UP000238479">
    <property type="component" value="Chromosome 5"/>
</dbReference>
<dbReference type="GO" id="GO:0004506">
    <property type="term" value="F:squalene monooxygenase activity"/>
    <property type="evidence" value="ECO:0007669"/>
    <property type="project" value="UniProtKB-UniRule"/>
</dbReference>
<evidence type="ECO:0000313" key="8">
    <source>
        <dbReference type="EMBL" id="PRQ34196.1"/>
    </source>
</evidence>
<reference evidence="8 9" key="1">
    <citation type="journal article" date="2018" name="Nat. Genet.">
        <title>The Rosa genome provides new insights in the design of modern roses.</title>
        <authorList>
            <person name="Bendahmane M."/>
        </authorList>
    </citation>
    <scope>NUCLEOTIDE SEQUENCE [LARGE SCALE GENOMIC DNA]</scope>
    <source>
        <strain evidence="9">cv. Old Blush</strain>
    </source>
</reference>
<dbReference type="Gramene" id="PRQ34196">
    <property type="protein sequence ID" value="PRQ34196"/>
    <property type="gene ID" value="RchiOBHm_Chr5g0066171"/>
</dbReference>
<keyword evidence="5 6" id="KW-0472">Membrane</keyword>
<dbReference type="STRING" id="74649.A0A2P6QJ39"/>
<evidence type="ECO:0000256" key="4">
    <source>
        <dbReference type="ARBA" id="ARBA00023002"/>
    </source>
</evidence>
<organism evidence="8 9">
    <name type="scientific">Rosa chinensis</name>
    <name type="common">China rose</name>
    <dbReference type="NCBI Taxonomy" id="74649"/>
    <lineage>
        <taxon>Eukaryota</taxon>
        <taxon>Viridiplantae</taxon>
        <taxon>Streptophyta</taxon>
        <taxon>Embryophyta</taxon>
        <taxon>Tracheophyta</taxon>
        <taxon>Spermatophyta</taxon>
        <taxon>Magnoliopsida</taxon>
        <taxon>eudicotyledons</taxon>
        <taxon>Gunneridae</taxon>
        <taxon>Pentapetalae</taxon>
        <taxon>rosids</taxon>
        <taxon>fabids</taxon>
        <taxon>Rosales</taxon>
        <taxon>Rosaceae</taxon>
        <taxon>Rosoideae</taxon>
        <taxon>Rosoideae incertae sedis</taxon>
        <taxon>Rosa</taxon>
    </lineage>
</organism>
<dbReference type="GO" id="GO:0016126">
    <property type="term" value="P:sterol biosynthetic process"/>
    <property type="evidence" value="ECO:0007669"/>
    <property type="project" value="UniProtKB-UniRule"/>
</dbReference>
<accession>A0A2P6QJ39</accession>
<dbReference type="AlphaFoldDB" id="A0A2P6QJ39"/>
<dbReference type="Pfam" id="PF08491">
    <property type="entry name" value="SE"/>
    <property type="match status" value="1"/>
</dbReference>
<dbReference type="PANTHER" id="PTHR10835:SF28">
    <property type="entry name" value="SQUALENE MONOOXYGENASE"/>
    <property type="match status" value="1"/>
</dbReference>
<keyword evidence="6" id="KW-1133">Transmembrane helix</keyword>
<evidence type="ECO:0000313" key="9">
    <source>
        <dbReference type="Proteomes" id="UP000238479"/>
    </source>
</evidence>
<dbReference type="GO" id="GO:0005783">
    <property type="term" value="C:endoplasmic reticulum"/>
    <property type="evidence" value="ECO:0007669"/>
    <property type="project" value="TreeGrafter"/>
</dbReference>
<dbReference type="InterPro" id="IPR013698">
    <property type="entry name" value="Squalene_epoxidase"/>
</dbReference>
<dbReference type="GO" id="GO:0050660">
    <property type="term" value="F:flavin adenine dinucleotide binding"/>
    <property type="evidence" value="ECO:0007669"/>
    <property type="project" value="UniProtKB-UniRule"/>
</dbReference>
<proteinExistence type="inferred from homology"/>
<evidence type="ECO:0000256" key="1">
    <source>
        <dbReference type="ARBA" id="ARBA00001974"/>
    </source>
</evidence>
<keyword evidence="4 6" id="KW-0560">Oxidoreductase</keyword>
<gene>
    <name evidence="8" type="ORF">RchiOBHm_Chr5g0066171</name>
</gene>
<dbReference type="PANTHER" id="PTHR10835">
    <property type="entry name" value="SQUALENE MONOOXYGENASE"/>
    <property type="match status" value="1"/>
</dbReference>
<feature type="transmembrane region" description="Helical" evidence="6">
    <location>
        <begin position="100"/>
        <end position="119"/>
    </location>
</feature>
<keyword evidence="6" id="KW-0812">Transmembrane</keyword>
<evidence type="ECO:0000256" key="6">
    <source>
        <dbReference type="RuleBase" id="RU367121"/>
    </source>
</evidence>
<dbReference type="EMBL" id="PDCK01000043">
    <property type="protein sequence ID" value="PRQ34196.1"/>
    <property type="molecule type" value="Genomic_DNA"/>
</dbReference>
<keyword evidence="8" id="KW-0503">Monooxygenase</keyword>
<comment type="cofactor">
    <cofactor evidence="1 6">
        <name>FAD</name>
        <dbReference type="ChEBI" id="CHEBI:57692"/>
    </cofactor>
</comment>
<comment type="caution">
    <text evidence="8">The sequence shown here is derived from an EMBL/GenBank/DDBJ whole genome shotgun (WGS) entry which is preliminary data.</text>
</comment>
<comment type="subcellular location">
    <subcellularLocation>
        <location evidence="6">Membrane</location>
        <topology evidence="6">Multi-pass membrane protein</topology>
    </subcellularLocation>
</comment>
<keyword evidence="9" id="KW-1185">Reference proteome</keyword>
<keyword evidence="3 6" id="KW-0274">FAD</keyword>
<protein>
    <recommendedName>
        <fullName evidence="6">Squalene monooxygenase</fullName>
        <ecNumber evidence="6">1.14.14.17</ecNumber>
    </recommendedName>
</protein>
<evidence type="ECO:0000256" key="2">
    <source>
        <dbReference type="ARBA" id="ARBA00022630"/>
    </source>
</evidence>
<keyword evidence="2 6" id="KW-0285">Flavoprotein</keyword>
<comment type="similarity">
    <text evidence="6">Belongs to the squalene monooxygenase family.</text>
</comment>
<comment type="function">
    <text evidence="6">Catalyzes the stereospecific oxidation of squalene to (S)-2,3-epoxysqualene, and is considered to be a rate-limiting enzyme in steroid biosynthesis.</text>
</comment>
<feature type="domain" description="Squalene epoxidase" evidence="7">
    <location>
        <begin position="73"/>
        <end position="128"/>
    </location>
</feature>
<evidence type="ECO:0000256" key="3">
    <source>
        <dbReference type="ARBA" id="ARBA00022827"/>
    </source>
</evidence>
<dbReference type="UniPathway" id="UPA00767">
    <property type="reaction ID" value="UER00752"/>
</dbReference>
<sequence>MHIQVNPHTHQLKLCDFRSAKVLSEPDRIVGELLQPGGYLKLIELGLEDCAMSRLMPRKCLVMLFTKLGRIQHCLIPLRLRGMCSYGPVSLLSGLNPHPLHLFLHFFAAAIYGVGRLMLPFPSPKRMWLGFLLILVCQRNYLHFFLAFTFVNYV</sequence>
<evidence type="ECO:0000259" key="7">
    <source>
        <dbReference type="Pfam" id="PF08491"/>
    </source>
</evidence>
<dbReference type="InterPro" id="IPR040125">
    <property type="entry name" value="Squalene_monox"/>
</dbReference>
<evidence type="ECO:0000256" key="5">
    <source>
        <dbReference type="ARBA" id="ARBA00023136"/>
    </source>
</evidence>
<feature type="transmembrane region" description="Helical" evidence="6">
    <location>
        <begin position="131"/>
        <end position="151"/>
    </location>
</feature>
<dbReference type="EC" id="1.14.14.17" evidence="6"/>
<name>A0A2P6QJ39_ROSCH</name>
<dbReference type="GO" id="GO:0016020">
    <property type="term" value="C:membrane"/>
    <property type="evidence" value="ECO:0007669"/>
    <property type="project" value="UniProtKB-SubCell"/>
</dbReference>
<comment type="catalytic activity">
    <reaction evidence="6">
        <text>squalene + reduced [NADPH--hemoprotein reductase] + O2 = (S)-2,3-epoxysqualene + oxidized [NADPH--hemoprotein reductase] + H2O + H(+)</text>
        <dbReference type="Rhea" id="RHEA:25282"/>
        <dbReference type="Rhea" id="RHEA-COMP:11964"/>
        <dbReference type="Rhea" id="RHEA-COMP:11965"/>
        <dbReference type="ChEBI" id="CHEBI:15377"/>
        <dbReference type="ChEBI" id="CHEBI:15378"/>
        <dbReference type="ChEBI" id="CHEBI:15379"/>
        <dbReference type="ChEBI" id="CHEBI:15440"/>
        <dbReference type="ChEBI" id="CHEBI:15441"/>
        <dbReference type="ChEBI" id="CHEBI:57618"/>
        <dbReference type="ChEBI" id="CHEBI:58210"/>
        <dbReference type="EC" id="1.14.14.17"/>
    </reaction>
</comment>